<dbReference type="AlphaFoldDB" id="A0A9P0DEL5"/>
<proteinExistence type="predicted"/>
<dbReference type="GO" id="GO:0006120">
    <property type="term" value="P:mitochondrial electron transport, NADH to ubiquinone"/>
    <property type="evidence" value="ECO:0007669"/>
    <property type="project" value="InterPro"/>
</dbReference>
<organism evidence="1 2">
    <name type="scientific">Phaedon cochleariae</name>
    <name type="common">Mustard beetle</name>
    <dbReference type="NCBI Taxonomy" id="80249"/>
    <lineage>
        <taxon>Eukaryota</taxon>
        <taxon>Metazoa</taxon>
        <taxon>Ecdysozoa</taxon>
        <taxon>Arthropoda</taxon>
        <taxon>Hexapoda</taxon>
        <taxon>Insecta</taxon>
        <taxon>Pterygota</taxon>
        <taxon>Neoptera</taxon>
        <taxon>Endopterygota</taxon>
        <taxon>Coleoptera</taxon>
        <taxon>Polyphaga</taxon>
        <taxon>Cucujiformia</taxon>
        <taxon>Chrysomeloidea</taxon>
        <taxon>Chrysomelidae</taxon>
        <taxon>Chrysomelinae</taxon>
        <taxon>Chrysomelini</taxon>
        <taxon>Phaedon</taxon>
    </lineage>
</organism>
<dbReference type="GO" id="GO:0005739">
    <property type="term" value="C:mitochondrion"/>
    <property type="evidence" value="ECO:0007669"/>
    <property type="project" value="GOC"/>
</dbReference>
<accession>A0A9P0DEL5</accession>
<dbReference type="PANTHER" id="PTHR21106:SF2">
    <property type="entry name" value="NADH DEHYDROGENASE [UBIQUINONE] 1 BETA SUBCOMPLEX SUBUNIT 6"/>
    <property type="match status" value="1"/>
</dbReference>
<gene>
    <name evidence="1" type="ORF">PHAECO_LOCUS3301</name>
</gene>
<reference evidence="1" key="1">
    <citation type="submission" date="2022-01" db="EMBL/GenBank/DDBJ databases">
        <authorList>
            <person name="King R."/>
        </authorList>
    </citation>
    <scope>NUCLEOTIDE SEQUENCE</scope>
</reference>
<sequence>MQMPCCDCCDCEWKLNVNTITITCKFVNLRYLRNLSLKIKQTNSFRAHIMGKASQTGGVKPMSIAGRYVSERERLLGMTDAERAFRKQWLKDQELSPNEPRKVPEMYKATYNPIRRAYRWPLDQLAKIMEPALGAQRAYVFRYFTGKIMLGVAGIYWATYYFKYNKSDWTRKGGWRVIESGESVHEGDPRYPWVSPKSKGADYASRGFNEFELNL</sequence>
<evidence type="ECO:0008006" key="3">
    <source>
        <dbReference type="Google" id="ProtNLM"/>
    </source>
</evidence>
<evidence type="ECO:0000313" key="2">
    <source>
        <dbReference type="Proteomes" id="UP001153737"/>
    </source>
</evidence>
<dbReference type="PANTHER" id="PTHR21106">
    <property type="entry name" value="NADH DEHYDROGENASE [UBIQUINONE] 1 BETA SUBCOMPLEX SUBUNIT 6"/>
    <property type="match status" value="1"/>
</dbReference>
<dbReference type="InterPro" id="IPR019174">
    <property type="entry name" value="NADH_DH_b-subcmplx_su6"/>
</dbReference>
<protein>
    <recommendedName>
        <fullName evidence="3">NADH dehydrogenase [ubiquinone] 1 beta subcomplex subunit 6</fullName>
    </recommendedName>
</protein>
<evidence type="ECO:0000313" key="1">
    <source>
        <dbReference type="EMBL" id="CAH1119153.1"/>
    </source>
</evidence>
<reference evidence="1" key="2">
    <citation type="submission" date="2022-10" db="EMBL/GenBank/DDBJ databases">
        <authorList>
            <consortium name="ENA_rothamsted_submissions"/>
            <consortium name="culmorum"/>
            <person name="King R."/>
        </authorList>
    </citation>
    <scope>NUCLEOTIDE SEQUENCE</scope>
</reference>
<dbReference type="Proteomes" id="UP001153737">
    <property type="component" value="Chromosome 12"/>
</dbReference>
<keyword evidence="2" id="KW-1185">Reference proteome</keyword>
<dbReference type="OrthoDB" id="412814at2759"/>
<dbReference type="Pfam" id="PF09782">
    <property type="entry name" value="NDUF_B6"/>
    <property type="match status" value="1"/>
</dbReference>
<dbReference type="EMBL" id="OU896718">
    <property type="protein sequence ID" value="CAH1119153.1"/>
    <property type="molecule type" value="Genomic_DNA"/>
</dbReference>
<name>A0A9P0DEL5_PHACE</name>